<keyword evidence="1" id="KW-0812">Transmembrane</keyword>
<gene>
    <name evidence="2" type="ORF">SAMN05216325_10481</name>
</gene>
<accession>A0A1H8C9B5</accession>
<dbReference type="Proteomes" id="UP000199459">
    <property type="component" value="Unassembled WGS sequence"/>
</dbReference>
<feature type="transmembrane region" description="Helical" evidence="1">
    <location>
        <begin position="61"/>
        <end position="78"/>
    </location>
</feature>
<proteinExistence type="predicted"/>
<dbReference type="EMBL" id="FOCP01000004">
    <property type="protein sequence ID" value="SEM91645.1"/>
    <property type="molecule type" value="Genomic_DNA"/>
</dbReference>
<keyword evidence="1" id="KW-0472">Membrane</keyword>
<evidence type="ECO:0000256" key="1">
    <source>
        <dbReference type="SAM" id="Phobius"/>
    </source>
</evidence>
<evidence type="ECO:0000313" key="3">
    <source>
        <dbReference type="Proteomes" id="UP000199459"/>
    </source>
</evidence>
<organism evidence="2 3">
    <name type="scientific">Nitrosomonas marina</name>
    <dbReference type="NCBI Taxonomy" id="917"/>
    <lineage>
        <taxon>Bacteria</taxon>
        <taxon>Pseudomonadati</taxon>
        <taxon>Pseudomonadota</taxon>
        <taxon>Betaproteobacteria</taxon>
        <taxon>Nitrosomonadales</taxon>
        <taxon>Nitrosomonadaceae</taxon>
        <taxon>Nitrosomonas</taxon>
    </lineage>
</organism>
<keyword evidence="1" id="KW-1133">Transmembrane helix</keyword>
<name>A0A1H8C9B5_9PROT</name>
<sequence>MDCALILKIFKPGELLNSDKYRENRKIQANINCTDSNLQELHVEIIYIRKYANSIANVRSGSIRVFSPLFIGYFFIWMRHDK</sequence>
<reference evidence="2 3" key="1">
    <citation type="submission" date="2016-10" db="EMBL/GenBank/DDBJ databases">
        <authorList>
            <person name="de Groot N.N."/>
        </authorList>
    </citation>
    <scope>NUCLEOTIDE SEQUENCE [LARGE SCALE GENOMIC DNA]</scope>
    <source>
        <strain evidence="2 3">Nm22</strain>
    </source>
</reference>
<protein>
    <submittedName>
        <fullName evidence="2">Uncharacterized protein</fullName>
    </submittedName>
</protein>
<evidence type="ECO:0000313" key="2">
    <source>
        <dbReference type="EMBL" id="SEM91645.1"/>
    </source>
</evidence>
<dbReference type="AlphaFoldDB" id="A0A1H8C9B5"/>